<organism evidence="1 2">
    <name type="scientific">Paenibacillus montaniterrae</name>
    <dbReference type="NCBI Taxonomy" id="429341"/>
    <lineage>
        <taxon>Bacteria</taxon>
        <taxon>Bacillati</taxon>
        <taxon>Bacillota</taxon>
        <taxon>Bacilli</taxon>
        <taxon>Bacillales</taxon>
        <taxon>Paenibacillaceae</taxon>
        <taxon>Paenibacillus</taxon>
    </lineage>
</organism>
<protein>
    <recommendedName>
        <fullName evidence="3">Periplasmic protein</fullName>
    </recommendedName>
</protein>
<comment type="caution">
    <text evidence="1">The sequence shown here is derived from an EMBL/GenBank/DDBJ whole genome shotgun (WGS) entry which is preliminary data.</text>
</comment>
<dbReference type="Proteomes" id="UP000683139">
    <property type="component" value="Unassembled WGS sequence"/>
</dbReference>
<gene>
    <name evidence="1" type="ORF">J40TS1_01040</name>
</gene>
<proteinExistence type="predicted"/>
<dbReference type="AlphaFoldDB" id="A0A919YHI1"/>
<evidence type="ECO:0008006" key="3">
    <source>
        <dbReference type="Google" id="ProtNLM"/>
    </source>
</evidence>
<sequence>MKEKRTRRWNTYEAFYVELGNYKVADIHITKHALERWKERVSQEQASYSSIASFLWDRLKQEAVQLYYRAEDDLYIVDEDLVFVAQFEQSQKDRNLLGEPLDRMTVITFLGRLSEVVELQDIKRYYAWLRHTRRMNLKKNARTTK</sequence>
<evidence type="ECO:0000313" key="1">
    <source>
        <dbReference type="EMBL" id="GIP14462.1"/>
    </source>
</evidence>
<accession>A0A919YHI1</accession>
<name>A0A919YHI1_9BACL</name>
<evidence type="ECO:0000313" key="2">
    <source>
        <dbReference type="Proteomes" id="UP000683139"/>
    </source>
</evidence>
<reference evidence="1" key="1">
    <citation type="submission" date="2021-03" db="EMBL/GenBank/DDBJ databases">
        <title>Antimicrobial resistance genes in bacteria isolated from Japanese honey, and their potential for conferring macrolide and lincosamide resistance in the American foulbrood pathogen Paenibacillus larvae.</title>
        <authorList>
            <person name="Okamoto M."/>
            <person name="Kumagai M."/>
            <person name="Kanamori H."/>
            <person name="Takamatsu D."/>
        </authorList>
    </citation>
    <scope>NUCLEOTIDE SEQUENCE</scope>
    <source>
        <strain evidence="1">J40TS1</strain>
    </source>
</reference>
<dbReference type="RefSeq" id="WP_213512689.1">
    <property type="nucleotide sequence ID" value="NZ_BOSE01000001.1"/>
</dbReference>
<dbReference type="EMBL" id="BOSE01000001">
    <property type="protein sequence ID" value="GIP14462.1"/>
    <property type="molecule type" value="Genomic_DNA"/>
</dbReference>
<keyword evidence="2" id="KW-1185">Reference proteome</keyword>